<keyword evidence="1" id="KW-0472">Membrane</keyword>
<evidence type="ECO:0000313" key="3">
    <source>
        <dbReference type="Proteomes" id="UP000682802"/>
    </source>
</evidence>
<dbReference type="Proteomes" id="UP000682802">
    <property type="component" value="Chromosome 2"/>
</dbReference>
<keyword evidence="3" id="KW-1185">Reference proteome</keyword>
<feature type="transmembrane region" description="Helical" evidence="1">
    <location>
        <begin position="6"/>
        <end position="26"/>
    </location>
</feature>
<keyword evidence="1" id="KW-1133">Transmembrane helix</keyword>
<evidence type="ECO:0000256" key="1">
    <source>
        <dbReference type="SAM" id="Phobius"/>
    </source>
</evidence>
<keyword evidence="1" id="KW-0812">Transmembrane</keyword>
<reference evidence="2 3" key="1">
    <citation type="submission" date="2021-05" db="EMBL/GenBank/DDBJ databases">
        <title>Comparative genomic studies on the polysaccharide-degrading batcterial strains of the Flammeovirga genus.</title>
        <authorList>
            <person name="Zewei F."/>
            <person name="Zheng Z."/>
            <person name="Yu L."/>
            <person name="Ruyue G."/>
            <person name="Yanhong M."/>
            <person name="Yuanyuan C."/>
            <person name="Jingyan G."/>
            <person name="Wenjun H."/>
        </authorList>
    </citation>
    <scope>NUCLEOTIDE SEQUENCE [LARGE SCALE GENOMIC DNA]</scope>
    <source>
        <strain evidence="2 3">YS10</strain>
    </source>
</reference>
<name>A0ABX8H1A5_9BACT</name>
<gene>
    <name evidence="2" type="ORF">KM029_23715</name>
</gene>
<sequence length="63" mass="7135">MNQTIFGTTVFAIVFLMCIPILLVPFKGKLLNSEKSVPIQIEQEQQNIEDNTFFLISTDSTDI</sequence>
<organism evidence="2 3">
    <name type="scientific">Flammeovirga kamogawensis</name>
    <dbReference type="NCBI Taxonomy" id="373891"/>
    <lineage>
        <taxon>Bacteria</taxon>
        <taxon>Pseudomonadati</taxon>
        <taxon>Bacteroidota</taxon>
        <taxon>Cytophagia</taxon>
        <taxon>Cytophagales</taxon>
        <taxon>Flammeovirgaceae</taxon>
        <taxon>Flammeovirga</taxon>
    </lineage>
</organism>
<protein>
    <submittedName>
        <fullName evidence="2">Uncharacterized protein</fullName>
    </submittedName>
</protein>
<evidence type="ECO:0000313" key="2">
    <source>
        <dbReference type="EMBL" id="QWG09615.1"/>
    </source>
</evidence>
<dbReference type="EMBL" id="CP076129">
    <property type="protein sequence ID" value="QWG09615.1"/>
    <property type="molecule type" value="Genomic_DNA"/>
</dbReference>
<accession>A0ABX8H1A5</accession>
<dbReference type="RefSeq" id="WP_144076286.1">
    <property type="nucleotide sequence ID" value="NZ_CP076129.1"/>
</dbReference>
<proteinExistence type="predicted"/>